<gene>
    <name evidence="2" type="ORF">ACFR9U_04950</name>
</gene>
<feature type="region of interest" description="Disordered" evidence="1">
    <location>
        <begin position="1"/>
        <end position="34"/>
    </location>
</feature>
<protein>
    <recommendedName>
        <fullName evidence="4">Halobacterial output domain-containing protein</fullName>
    </recommendedName>
</protein>
<evidence type="ECO:0000313" key="2">
    <source>
        <dbReference type="EMBL" id="MFD1586318.1"/>
    </source>
</evidence>
<reference evidence="2 3" key="1">
    <citation type="journal article" date="2019" name="Int. J. Syst. Evol. Microbiol.">
        <title>The Global Catalogue of Microorganisms (GCM) 10K type strain sequencing project: providing services to taxonomists for standard genome sequencing and annotation.</title>
        <authorList>
            <consortium name="The Broad Institute Genomics Platform"/>
            <consortium name="The Broad Institute Genome Sequencing Center for Infectious Disease"/>
            <person name="Wu L."/>
            <person name="Ma J."/>
        </authorList>
    </citation>
    <scope>NUCLEOTIDE SEQUENCE [LARGE SCALE GENOMIC DNA]</scope>
    <source>
        <strain evidence="2 3">CGMCC 1.12125</strain>
    </source>
</reference>
<evidence type="ECO:0000313" key="3">
    <source>
        <dbReference type="Proteomes" id="UP001597119"/>
    </source>
</evidence>
<name>A0ABD6C7P7_9EURY</name>
<dbReference type="EMBL" id="JBHUDJ010000002">
    <property type="protein sequence ID" value="MFD1586318.1"/>
    <property type="molecule type" value="Genomic_DNA"/>
</dbReference>
<evidence type="ECO:0008006" key="4">
    <source>
        <dbReference type="Google" id="ProtNLM"/>
    </source>
</evidence>
<comment type="caution">
    <text evidence="2">The sequence shown here is derived from an EMBL/GenBank/DDBJ whole genome shotgun (WGS) entry which is preliminary data.</text>
</comment>
<accession>A0ABD6C7P7</accession>
<keyword evidence="3" id="KW-1185">Reference proteome</keyword>
<proteinExistence type="predicted"/>
<sequence>MLVSIFEYREDDATESVESQGSVEPDRSPADYFSVDDLDVDEGWERIEQGERTLLRREIDVSEVTAISVPRNDEPTEPDEVDTDQNDLPGKPIMLRKEGEEYFLQNAAVIEAQDRNP</sequence>
<evidence type="ECO:0000256" key="1">
    <source>
        <dbReference type="SAM" id="MobiDB-lite"/>
    </source>
</evidence>
<dbReference type="Proteomes" id="UP001597119">
    <property type="component" value="Unassembled WGS sequence"/>
</dbReference>
<feature type="compositionally biased region" description="Acidic residues" evidence="1">
    <location>
        <begin position="75"/>
        <end position="85"/>
    </location>
</feature>
<dbReference type="RefSeq" id="WP_247380040.1">
    <property type="nucleotide sequence ID" value="NZ_JALLGV010000007.1"/>
</dbReference>
<dbReference type="AlphaFoldDB" id="A0ABD6C7P7"/>
<organism evidence="2 3">
    <name type="scientific">Halorientalis brevis</name>
    <dbReference type="NCBI Taxonomy" id="1126241"/>
    <lineage>
        <taxon>Archaea</taxon>
        <taxon>Methanobacteriati</taxon>
        <taxon>Methanobacteriota</taxon>
        <taxon>Stenosarchaea group</taxon>
        <taxon>Halobacteria</taxon>
        <taxon>Halobacteriales</taxon>
        <taxon>Haloarculaceae</taxon>
        <taxon>Halorientalis</taxon>
    </lineage>
</organism>
<feature type="region of interest" description="Disordered" evidence="1">
    <location>
        <begin position="68"/>
        <end position="90"/>
    </location>
</feature>